<dbReference type="STRING" id="1193182.BN11_2030005"/>
<dbReference type="EMBL" id="CAJA01000117">
    <property type="protein sequence ID" value="CCH72868.1"/>
    <property type="molecule type" value="Genomic_DNA"/>
</dbReference>
<keyword evidence="1" id="KW-0328">Glycosyltransferase</keyword>
<gene>
    <name evidence="4" type="ORF">BN11_2030005</name>
</gene>
<organism evidence="4 5">
    <name type="scientific">Nostocoides australiense Ben110</name>
    <dbReference type="NCBI Taxonomy" id="1193182"/>
    <lineage>
        <taxon>Bacteria</taxon>
        <taxon>Bacillati</taxon>
        <taxon>Actinomycetota</taxon>
        <taxon>Actinomycetes</taxon>
        <taxon>Micrococcales</taxon>
        <taxon>Intrasporangiaceae</taxon>
        <taxon>Nostocoides</taxon>
    </lineage>
</organism>
<evidence type="ECO:0000256" key="2">
    <source>
        <dbReference type="ARBA" id="ARBA00022679"/>
    </source>
</evidence>
<dbReference type="AlphaFoldDB" id="W6JU22"/>
<dbReference type="PANTHER" id="PTHR37469:SF2">
    <property type="entry name" value="CELLOBIONIC ACID PHOSPHORYLASE"/>
    <property type="match status" value="1"/>
</dbReference>
<dbReference type="Pfam" id="PF17167">
    <property type="entry name" value="Glyco_hydro_94"/>
    <property type="match status" value="1"/>
</dbReference>
<comment type="caution">
    <text evidence="4">The sequence shown here is derived from an EMBL/GenBank/DDBJ whole genome shotgun (WGS) entry which is preliminary data.</text>
</comment>
<accession>W6JU22</accession>
<evidence type="ECO:0000313" key="4">
    <source>
        <dbReference type="EMBL" id="CCH72868.1"/>
    </source>
</evidence>
<feature type="domain" description="Glycosyl hydrolase 94 catalytic" evidence="3">
    <location>
        <begin position="1"/>
        <end position="405"/>
    </location>
</feature>
<keyword evidence="5" id="KW-1185">Reference proteome</keyword>
<evidence type="ECO:0000256" key="1">
    <source>
        <dbReference type="ARBA" id="ARBA00022676"/>
    </source>
</evidence>
<dbReference type="GO" id="GO:0005975">
    <property type="term" value="P:carbohydrate metabolic process"/>
    <property type="evidence" value="ECO:0007669"/>
    <property type="project" value="InterPro"/>
</dbReference>
<sequence>MVNGWLLYQTLAARVLGRTGFYQTSGAFGFRDQLQDGMAVVLVDPALAREHLLRAAGRQFPEGDVQHWWLPEGGAGIRTRITDDVVWLATAVTRYVAVTGDVGILDVEVPWLDGPALEPGQHENFFTPTVTTRTDPLYVHCTRALEHALRTGSHGLPLMGSGDWNDGMNRVGVHGRGESVWLGWFLLHTLDGFLPLARGRRDFAFVARCRQAAEEVRQALEREAWDGQWYRRGYFDDGTPLGSVTRPECQIDSIAQSWATLSGQGDPARAAEALREVDRRLVMHEEGIARLFTPPFDTSEPDPGYVRSYPPGIRENGGQYTHGASWLIFAYAEQGWEDKAGELFDLINPVWHGSGPERIETYRVEPYVVAADVYSVQPHVGRGGWTWYTGSSAWLYRAAVEAILGLQRRGDRLLIRPCLPPSWTSAQADIRVGAAQYAVQFSAPPGAPGVRRRVATTTMDGVPVPDPQVLPLRDDGRRHTVIVTLARDDQPS</sequence>
<keyword evidence="2" id="KW-0808">Transferase</keyword>
<dbReference type="InterPro" id="IPR052047">
    <property type="entry name" value="GH94_Enzymes"/>
</dbReference>
<dbReference type="SUPFAM" id="SSF48208">
    <property type="entry name" value="Six-hairpin glycosidases"/>
    <property type="match status" value="1"/>
</dbReference>
<proteinExistence type="predicted"/>
<dbReference type="InterPro" id="IPR012341">
    <property type="entry name" value="6hp_glycosidase-like_sf"/>
</dbReference>
<dbReference type="InterPro" id="IPR033432">
    <property type="entry name" value="GH94_catalytic"/>
</dbReference>
<dbReference type="Proteomes" id="UP000035763">
    <property type="component" value="Unassembled WGS sequence"/>
</dbReference>
<dbReference type="GO" id="GO:0016757">
    <property type="term" value="F:glycosyltransferase activity"/>
    <property type="evidence" value="ECO:0007669"/>
    <property type="project" value="UniProtKB-KW"/>
</dbReference>
<protein>
    <recommendedName>
        <fullName evidence="3">Glycosyl hydrolase 94 catalytic domain-containing protein</fullName>
    </recommendedName>
</protein>
<dbReference type="PANTHER" id="PTHR37469">
    <property type="entry name" value="CELLOBIONIC ACID PHOSPHORYLASE-RELATED"/>
    <property type="match status" value="1"/>
</dbReference>
<evidence type="ECO:0000313" key="5">
    <source>
        <dbReference type="Proteomes" id="UP000035763"/>
    </source>
</evidence>
<dbReference type="Gene3D" id="2.60.420.10">
    <property type="entry name" value="Maltose phosphorylase, domain 3"/>
    <property type="match status" value="1"/>
</dbReference>
<dbReference type="InterPro" id="IPR008928">
    <property type="entry name" value="6-hairpin_glycosidase_sf"/>
</dbReference>
<dbReference type="Gene3D" id="1.50.10.10">
    <property type="match status" value="1"/>
</dbReference>
<evidence type="ECO:0000259" key="3">
    <source>
        <dbReference type="Pfam" id="PF17167"/>
    </source>
</evidence>
<reference evidence="4 5" key="1">
    <citation type="journal article" date="2013" name="ISME J.">
        <title>A metabolic model for members of the genus Tetrasphaera involved in enhanced biological phosphorus removal.</title>
        <authorList>
            <person name="Kristiansen R."/>
            <person name="Nguyen H.T.T."/>
            <person name="Saunders A.M."/>
            <person name="Nielsen J.L."/>
            <person name="Wimmer R."/>
            <person name="Le V.Q."/>
            <person name="McIlroy S.J."/>
            <person name="Petrovski S."/>
            <person name="Seviour R.J."/>
            <person name="Calteau A."/>
            <person name="Nielsen K.L."/>
            <person name="Nielsen P.H."/>
        </authorList>
    </citation>
    <scope>NUCLEOTIDE SEQUENCE [LARGE SCALE GENOMIC DNA]</scope>
    <source>
        <strain evidence="4 5">Ben110</strain>
    </source>
</reference>
<name>W6JU22_9MICO</name>